<organism evidence="11 12">
    <name type="scientific">Cylindrospermopsis curvispora GIHE-G1</name>
    <dbReference type="NCBI Taxonomy" id="2666332"/>
    <lineage>
        <taxon>Bacteria</taxon>
        <taxon>Bacillati</taxon>
        <taxon>Cyanobacteriota</taxon>
        <taxon>Cyanophyceae</taxon>
        <taxon>Nostocales</taxon>
        <taxon>Aphanizomenonaceae</taxon>
        <taxon>Cylindrospermopsis</taxon>
    </lineage>
</organism>
<dbReference type="SUPFAM" id="SSF143430">
    <property type="entry name" value="TTP0101/SSO1404-like"/>
    <property type="match status" value="1"/>
</dbReference>
<keyword evidence="6 9" id="KW-0378">Hydrolase</keyword>
<comment type="subunit">
    <text evidence="9">Homodimer, forms a heterotetramer with a Cas1 homodimer.</text>
</comment>
<dbReference type="GO" id="GO:0004521">
    <property type="term" value="F:RNA endonuclease activity"/>
    <property type="evidence" value="ECO:0007669"/>
    <property type="project" value="UniProtKB-UniRule"/>
</dbReference>
<sequence length="93" mass="10936">MFLYVIAYDVPDDKRRKKVADLLEGYGQRVQYSVFECQLSTQQYRDLHSRLKKIIKLQEDNIRFYPLSKHTIPQIEAWGVGVPIVQLPNSIII</sequence>
<dbReference type="PIRSF" id="PIRSF032582">
    <property type="entry name" value="Cas2"/>
    <property type="match status" value="1"/>
</dbReference>
<protein>
    <recommendedName>
        <fullName evidence="9">CRISPR-associated endoribonuclease Cas2</fullName>
        <ecNumber evidence="9">3.1.-.-</ecNumber>
    </recommendedName>
</protein>
<evidence type="ECO:0000256" key="5">
    <source>
        <dbReference type="ARBA" id="ARBA00022759"/>
    </source>
</evidence>
<dbReference type="GO" id="GO:0046872">
    <property type="term" value="F:metal ion binding"/>
    <property type="evidence" value="ECO:0007669"/>
    <property type="project" value="UniProtKB-UniRule"/>
</dbReference>
<evidence type="ECO:0000256" key="4">
    <source>
        <dbReference type="ARBA" id="ARBA00022723"/>
    </source>
</evidence>
<dbReference type="InterPro" id="IPR021127">
    <property type="entry name" value="CRISPR_associated_Cas2"/>
</dbReference>
<dbReference type="EMBL" id="CP060822">
    <property type="protein sequence ID" value="QNP30941.1"/>
    <property type="molecule type" value="Genomic_DNA"/>
</dbReference>
<evidence type="ECO:0000313" key="12">
    <source>
        <dbReference type="Proteomes" id="UP000516013"/>
    </source>
</evidence>
<dbReference type="AlphaFoldDB" id="A0A7H0F4H5"/>
<gene>
    <name evidence="9 11" type="primary">cas2</name>
    <name evidence="11" type="ORF">IAR63_08170</name>
</gene>
<dbReference type="HAMAP" id="MF_01471">
    <property type="entry name" value="Cas2"/>
    <property type="match status" value="1"/>
</dbReference>
<dbReference type="KEGG" id="ccur:IAR63_08170"/>
<keyword evidence="12" id="KW-1185">Reference proteome</keyword>
<dbReference type="EC" id="3.1.-.-" evidence="9"/>
<reference evidence="11 12" key="1">
    <citation type="submission" date="2020-08" db="EMBL/GenBank/DDBJ databases">
        <title>Complete genome sequence of Raphidiopsis curvispora isolated from drinking water reservoir in South Korea.</title>
        <authorList>
            <person name="Jeong J."/>
        </authorList>
    </citation>
    <scope>NUCLEOTIDE SEQUENCE [LARGE SCALE GENOMIC DNA]</scope>
    <source>
        <strain evidence="11 12">GIHE-G1</strain>
    </source>
</reference>
<dbReference type="CDD" id="cd09725">
    <property type="entry name" value="Cas2_I_II_III"/>
    <property type="match status" value="1"/>
</dbReference>
<dbReference type="Pfam" id="PF09827">
    <property type="entry name" value="CRISPR_Cas2"/>
    <property type="match status" value="1"/>
</dbReference>
<dbReference type="GO" id="GO:0043571">
    <property type="term" value="P:maintenance of CRISPR repeat elements"/>
    <property type="evidence" value="ECO:0007669"/>
    <property type="project" value="UniProtKB-UniRule"/>
</dbReference>
<dbReference type="PANTHER" id="PTHR34405">
    <property type="entry name" value="CRISPR-ASSOCIATED ENDORIBONUCLEASE CAS2"/>
    <property type="match status" value="1"/>
</dbReference>
<comment type="function">
    <text evidence="9">CRISPR (clustered regularly interspaced short palindromic repeat), is an adaptive immune system that provides protection against mobile genetic elements (viruses, transposable elements and conjugative plasmids). CRISPR clusters contain sequences complementary to antecedent mobile elements and target invading nucleic acids. CRISPR clusters are transcribed and processed into CRISPR RNA (crRNA). Functions as a ssRNA-specific endoribonuclease. Involved in the integration of spacer DNA into the CRISPR cassette.</text>
</comment>
<comment type="cofactor">
    <cofactor evidence="1 9">
        <name>Mg(2+)</name>
        <dbReference type="ChEBI" id="CHEBI:18420"/>
    </cofactor>
</comment>
<feature type="binding site" evidence="9">
    <location>
        <position position="9"/>
    </location>
    <ligand>
        <name>Mg(2+)</name>
        <dbReference type="ChEBI" id="CHEBI:18420"/>
        <note>catalytic</note>
    </ligand>
</feature>
<keyword evidence="3 9" id="KW-0540">Nuclease</keyword>
<evidence type="ECO:0000256" key="2">
    <source>
        <dbReference type="ARBA" id="ARBA00009959"/>
    </source>
</evidence>
<accession>A0A7H0F4H5</accession>
<comment type="similarity">
    <text evidence="2 9 10">Belongs to the CRISPR-associated endoribonuclease Cas2 protein family.</text>
</comment>
<dbReference type="RefSeq" id="WP_006277913.1">
    <property type="nucleotide sequence ID" value="NZ_CP060822.1"/>
</dbReference>
<dbReference type="GeneID" id="92780886"/>
<dbReference type="Gene3D" id="3.30.70.240">
    <property type="match status" value="1"/>
</dbReference>
<evidence type="ECO:0000256" key="8">
    <source>
        <dbReference type="ARBA" id="ARBA00023118"/>
    </source>
</evidence>
<dbReference type="PANTHER" id="PTHR34405:SF3">
    <property type="entry name" value="CRISPR-ASSOCIATED ENDORIBONUCLEASE CAS2 3"/>
    <property type="match status" value="1"/>
</dbReference>
<evidence type="ECO:0000256" key="7">
    <source>
        <dbReference type="ARBA" id="ARBA00022842"/>
    </source>
</evidence>
<name>A0A7H0F4H5_9CYAN</name>
<dbReference type="GO" id="GO:0016787">
    <property type="term" value="F:hydrolase activity"/>
    <property type="evidence" value="ECO:0007669"/>
    <property type="project" value="UniProtKB-KW"/>
</dbReference>
<keyword evidence="4 9" id="KW-0479">Metal-binding</keyword>
<keyword evidence="8 9" id="KW-0051">Antiviral defense</keyword>
<evidence type="ECO:0000313" key="11">
    <source>
        <dbReference type="EMBL" id="QNP30941.1"/>
    </source>
</evidence>
<evidence type="ECO:0000256" key="1">
    <source>
        <dbReference type="ARBA" id="ARBA00001946"/>
    </source>
</evidence>
<proteinExistence type="inferred from homology"/>
<evidence type="ECO:0000256" key="6">
    <source>
        <dbReference type="ARBA" id="ARBA00022801"/>
    </source>
</evidence>
<dbReference type="InterPro" id="IPR019199">
    <property type="entry name" value="Virulence_VapD/CRISPR_Cas2"/>
</dbReference>
<evidence type="ECO:0000256" key="9">
    <source>
        <dbReference type="HAMAP-Rule" id="MF_01471"/>
    </source>
</evidence>
<evidence type="ECO:0000256" key="10">
    <source>
        <dbReference type="PIRNR" id="PIRNR032582"/>
    </source>
</evidence>
<keyword evidence="7 9" id="KW-0460">Magnesium</keyword>
<dbReference type="NCBIfam" id="TIGR01573">
    <property type="entry name" value="cas2"/>
    <property type="match status" value="1"/>
</dbReference>
<dbReference type="GO" id="GO:0051607">
    <property type="term" value="P:defense response to virus"/>
    <property type="evidence" value="ECO:0007669"/>
    <property type="project" value="UniProtKB-UniRule"/>
</dbReference>
<keyword evidence="5 9" id="KW-0255">Endonuclease</keyword>
<evidence type="ECO:0000256" key="3">
    <source>
        <dbReference type="ARBA" id="ARBA00022722"/>
    </source>
</evidence>
<dbReference type="Proteomes" id="UP000516013">
    <property type="component" value="Chromosome"/>
</dbReference>